<accession>A0ABR0TLQ8</accession>
<gene>
    <name evidence="2" type="ORF">QM012_007800</name>
</gene>
<comment type="caution">
    <text evidence="2">The sequence shown here is derived from an EMBL/GenBank/DDBJ whole genome shotgun (WGS) entry which is preliminary data.</text>
</comment>
<dbReference type="EMBL" id="JASGXD010000006">
    <property type="protein sequence ID" value="KAK6005021.1"/>
    <property type="molecule type" value="Genomic_DNA"/>
</dbReference>
<feature type="compositionally biased region" description="Polar residues" evidence="1">
    <location>
        <begin position="120"/>
        <end position="129"/>
    </location>
</feature>
<feature type="region of interest" description="Disordered" evidence="1">
    <location>
        <begin position="351"/>
        <end position="379"/>
    </location>
</feature>
<evidence type="ECO:0000256" key="1">
    <source>
        <dbReference type="SAM" id="MobiDB-lite"/>
    </source>
</evidence>
<protein>
    <recommendedName>
        <fullName evidence="4">HAUS augmin-like complex subunit 3 N-terminal domain-containing protein</fullName>
    </recommendedName>
</protein>
<dbReference type="Proteomes" id="UP001341245">
    <property type="component" value="Unassembled WGS sequence"/>
</dbReference>
<sequence length="519" mass="57741">MDSAASLNRLLAVLAERDIGLGYDDLAWLFESPQTRDSMISWVHEYLAAPTLLSPEELDMHAYISQSNYKTPSAHGMPRPMQEPDFEPAIDSLEASTAAIEKQTAILEAQRDALRKLQHLNRQPSSTVSDNDEKRLSQARAKAQLDLETNELTESIQQRVNVTRRHADSSLNLLKTSSQRQLDKDDRLLDGLQKVMFKLAPLESGEKKLPDFNALSSALVKLESKIIKNRTNATYLEALDSLSSETDDFEHQSNAQAAHEAYALAEELESLITEVDSVLDMTISRRYRASIINALKLSDAQAQLEQQSWLEYVIRTLDELAAKTEDLASCTQDALAYTSAISQVSDALAETLPPRTQPPSRLDRKPSARGPSPKKTMNPILYRQGAKNPALDMLGHHGIRIPADSETEPEAVSQALHSAVLERQSRLHDLQRSTEFSIAAQVAESINTADTDLQTLLGTLYAYSPHTTVHLADNKVKQRLERLDHDIERLGDGIKRLDVDQLAESERRRLSAALGQLTG</sequence>
<evidence type="ECO:0008006" key="4">
    <source>
        <dbReference type="Google" id="ProtNLM"/>
    </source>
</evidence>
<evidence type="ECO:0000313" key="3">
    <source>
        <dbReference type="Proteomes" id="UP001341245"/>
    </source>
</evidence>
<evidence type="ECO:0000313" key="2">
    <source>
        <dbReference type="EMBL" id="KAK6005021.1"/>
    </source>
</evidence>
<organism evidence="2 3">
    <name type="scientific">Aureobasidium pullulans</name>
    <name type="common">Black yeast</name>
    <name type="synonym">Pullularia pullulans</name>
    <dbReference type="NCBI Taxonomy" id="5580"/>
    <lineage>
        <taxon>Eukaryota</taxon>
        <taxon>Fungi</taxon>
        <taxon>Dikarya</taxon>
        <taxon>Ascomycota</taxon>
        <taxon>Pezizomycotina</taxon>
        <taxon>Dothideomycetes</taxon>
        <taxon>Dothideomycetidae</taxon>
        <taxon>Dothideales</taxon>
        <taxon>Saccotheciaceae</taxon>
        <taxon>Aureobasidium</taxon>
    </lineage>
</organism>
<proteinExistence type="predicted"/>
<keyword evidence="3" id="KW-1185">Reference proteome</keyword>
<name>A0ABR0TLQ8_AURPU</name>
<feature type="region of interest" description="Disordered" evidence="1">
    <location>
        <begin position="118"/>
        <end position="138"/>
    </location>
</feature>
<reference evidence="2 3" key="1">
    <citation type="submission" date="2023-11" db="EMBL/GenBank/DDBJ databases">
        <title>Draft genome sequence and annotation of the polyextremotolerant black yeast-like fungus Aureobasidium pullulans NRRL 62042.</title>
        <authorList>
            <person name="Dielentheis-Frenken M.R.E."/>
            <person name="Wibberg D."/>
            <person name="Blank L.M."/>
            <person name="Tiso T."/>
        </authorList>
    </citation>
    <scope>NUCLEOTIDE SEQUENCE [LARGE SCALE GENOMIC DNA]</scope>
    <source>
        <strain evidence="2 3">NRRL 62042</strain>
    </source>
</reference>